<proteinExistence type="predicted"/>
<sequence>MNSAEALARQVMHRIDELSAISETPGILTRRYLTAEHRRANELVGHWMSGAGMDTWQDAAGNVIGRYDGAQGNAPALIIGSHLDTVVNAGKFDGMLGVLCGVACIQALFQTGRRLSYPIEVIGFADEEGARFGTTYLGSRAVTGQLDPSTFEQTDAAGISLRQALADFGLDADRICQAARRPDDILAFLELHIEQGPVLEVLGRPAGVVTAINGQTRLSVTITGEAGHAGTVPMSLRRDALAVAAEGVLAVERECDENDDVVGTVGILRVTPGAINVIPGDVTFTVDIRGKDDVDRRNVVAEVSQAVREAAEKRNCIAQFSAIHEAISAPCSERMIEIIERAIAAVGFKPGRMPSGAGHDAAAMAELCDVGMIFLRSEGGISHNPAERTSQEDIAIGINIMMKVLDEMEGY</sequence>
<dbReference type="EMBL" id="UINC01016441">
    <property type="protein sequence ID" value="SVA68447.1"/>
    <property type="molecule type" value="Genomic_DNA"/>
</dbReference>
<name>A0A381XW92_9ZZZZ</name>
<dbReference type="InterPro" id="IPR036264">
    <property type="entry name" value="Bact_exopeptidase_dim_dom"/>
</dbReference>
<dbReference type="InterPro" id="IPR002933">
    <property type="entry name" value="Peptidase_M20"/>
</dbReference>
<dbReference type="SUPFAM" id="SSF55031">
    <property type="entry name" value="Bacterial exopeptidase dimerisation domain"/>
    <property type="match status" value="1"/>
</dbReference>
<comment type="subunit">
    <text evidence="2">Homodimer.</text>
</comment>
<keyword evidence="5" id="KW-0464">Manganese</keyword>
<dbReference type="Gene3D" id="3.30.70.360">
    <property type="match status" value="1"/>
</dbReference>
<dbReference type="InterPro" id="IPR010158">
    <property type="entry name" value="Amidase_Cbmase"/>
</dbReference>
<dbReference type="NCBIfam" id="NF006775">
    <property type="entry name" value="PRK09290.2-5"/>
    <property type="match status" value="1"/>
</dbReference>
<dbReference type="InterPro" id="IPR011650">
    <property type="entry name" value="Peptidase_M20_dimer"/>
</dbReference>
<dbReference type="CDD" id="cd03884">
    <property type="entry name" value="M20_bAS"/>
    <property type="match status" value="1"/>
</dbReference>
<dbReference type="Pfam" id="PF07687">
    <property type="entry name" value="M20_dimer"/>
    <property type="match status" value="1"/>
</dbReference>
<dbReference type="Gene3D" id="3.40.630.10">
    <property type="entry name" value="Zn peptidases"/>
    <property type="match status" value="1"/>
</dbReference>
<evidence type="ECO:0000256" key="3">
    <source>
        <dbReference type="ARBA" id="ARBA00022723"/>
    </source>
</evidence>
<dbReference type="NCBIfam" id="NF006771">
    <property type="entry name" value="PRK09290.1-5"/>
    <property type="match status" value="1"/>
</dbReference>
<dbReference type="GO" id="GO:0016813">
    <property type="term" value="F:hydrolase activity, acting on carbon-nitrogen (but not peptide) bonds, in linear amidines"/>
    <property type="evidence" value="ECO:0007669"/>
    <property type="project" value="InterPro"/>
</dbReference>
<evidence type="ECO:0000313" key="7">
    <source>
        <dbReference type="EMBL" id="SVA68447.1"/>
    </source>
</evidence>
<comment type="cofactor">
    <cofactor evidence="1">
        <name>Mn(2+)</name>
        <dbReference type="ChEBI" id="CHEBI:29035"/>
    </cofactor>
</comment>
<keyword evidence="3" id="KW-0479">Metal-binding</keyword>
<accession>A0A381XW92</accession>
<dbReference type="AlphaFoldDB" id="A0A381XW92"/>
<evidence type="ECO:0000259" key="6">
    <source>
        <dbReference type="Pfam" id="PF07687"/>
    </source>
</evidence>
<reference evidence="7" key="1">
    <citation type="submission" date="2018-05" db="EMBL/GenBank/DDBJ databases">
        <authorList>
            <person name="Lanie J.A."/>
            <person name="Ng W.-L."/>
            <person name="Kazmierczak K.M."/>
            <person name="Andrzejewski T.M."/>
            <person name="Davidsen T.M."/>
            <person name="Wayne K.J."/>
            <person name="Tettelin H."/>
            <person name="Glass J.I."/>
            <person name="Rusch D."/>
            <person name="Podicherti R."/>
            <person name="Tsui H.-C.T."/>
            <person name="Winkler M.E."/>
        </authorList>
    </citation>
    <scope>NUCLEOTIDE SEQUENCE</scope>
</reference>
<dbReference type="SUPFAM" id="SSF53187">
    <property type="entry name" value="Zn-dependent exopeptidases"/>
    <property type="match status" value="1"/>
</dbReference>
<organism evidence="7">
    <name type="scientific">marine metagenome</name>
    <dbReference type="NCBI Taxonomy" id="408172"/>
    <lineage>
        <taxon>unclassified sequences</taxon>
        <taxon>metagenomes</taxon>
        <taxon>ecological metagenomes</taxon>
    </lineage>
</organism>
<gene>
    <name evidence="7" type="ORF">METZ01_LOCUS121301</name>
</gene>
<dbReference type="GO" id="GO:0046872">
    <property type="term" value="F:metal ion binding"/>
    <property type="evidence" value="ECO:0007669"/>
    <property type="project" value="UniProtKB-KW"/>
</dbReference>
<dbReference type="NCBIfam" id="TIGR01879">
    <property type="entry name" value="hydantase"/>
    <property type="match status" value="1"/>
</dbReference>
<feature type="domain" description="Peptidase M20 dimerisation" evidence="6">
    <location>
        <begin position="213"/>
        <end position="313"/>
    </location>
</feature>
<dbReference type="Pfam" id="PF01546">
    <property type="entry name" value="Peptidase_M20"/>
    <property type="match status" value="1"/>
</dbReference>
<evidence type="ECO:0000256" key="4">
    <source>
        <dbReference type="ARBA" id="ARBA00022801"/>
    </source>
</evidence>
<keyword evidence="4" id="KW-0378">Hydrolase</keyword>
<evidence type="ECO:0000256" key="2">
    <source>
        <dbReference type="ARBA" id="ARBA00011738"/>
    </source>
</evidence>
<dbReference type="PIRSF" id="PIRSF001235">
    <property type="entry name" value="Amidase_carbamoylase"/>
    <property type="match status" value="1"/>
</dbReference>
<evidence type="ECO:0000256" key="5">
    <source>
        <dbReference type="ARBA" id="ARBA00023211"/>
    </source>
</evidence>
<protein>
    <recommendedName>
        <fullName evidence="6">Peptidase M20 dimerisation domain-containing protein</fullName>
    </recommendedName>
</protein>
<dbReference type="PANTHER" id="PTHR32494:SF19">
    <property type="entry name" value="ALLANTOATE DEIMINASE-RELATED"/>
    <property type="match status" value="1"/>
</dbReference>
<dbReference type="PANTHER" id="PTHR32494">
    <property type="entry name" value="ALLANTOATE DEIMINASE-RELATED"/>
    <property type="match status" value="1"/>
</dbReference>
<evidence type="ECO:0000256" key="1">
    <source>
        <dbReference type="ARBA" id="ARBA00001936"/>
    </source>
</evidence>